<keyword evidence="4" id="KW-0472">Membrane</keyword>
<dbReference type="Pfam" id="PF00488">
    <property type="entry name" value="MutS_V"/>
    <property type="match status" value="1"/>
</dbReference>
<feature type="transmembrane region" description="Helical" evidence="4">
    <location>
        <begin position="6"/>
        <end position="24"/>
    </location>
</feature>
<reference evidence="6" key="1">
    <citation type="submission" date="2023-03" db="EMBL/GenBank/DDBJ databases">
        <authorList>
            <person name="Shen W."/>
            <person name="Cai J."/>
        </authorList>
    </citation>
    <scope>NUCLEOTIDE SEQUENCE</scope>
    <source>
        <strain evidence="6">B226-2</strain>
    </source>
</reference>
<dbReference type="RefSeq" id="WP_311835186.1">
    <property type="nucleotide sequence ID" value="NZ_JARQBJ010000002.1"/>
</dbReference>
<accession>A0AAW8TXW7</accession>
<protein>
    <submittedName>
        <fullName evidence="6">DNA mismatch repair protein MutS</fullName>
    </submittedName>
</protein>
<dbReference type="InterPro" id="IPR000432">
    <property type="entry name" value="DNA_mismatch_repair_MutS_C"/>
</dbReference>
<dbReference type="EMBL" id="JARQBJ010000002">
    <property type="protein sequence ID" value="MDT2809854.1"/>
    <property type="molecule type" value="Genomic_DNA"/>
</dbReference>
<evidence type="ECO:0000256" key="2">
    <source>
        <dbReference type="ARBA" id="ARBA00022840"/>
    </source>
</evidence>
<evidence type="ECO:0000259" key="5">
    <source>
        <dbReference type="SMART" id="SM00534"/>
    </source>
</evidence>
<dbReference type="PANTHER" id="PTHR11361:SF152">
    <property type="entry name" value="DNA MISMATCH REPAIR PROTEIN"/>
    <property type="match status" value="1"/>
</dbReference>
<feature type="domain" description="DNA mismatch repair proteins mutS family" evidence="5">
    <location>
        <begin position="351"/>
        <end position="537"/>
    </location>
</feature>
<comment type="caution">
    <text evidence="6">The sequence shown here is derived from an EMBL/GenBank/DDBJ whole genome shotgun (WGS) entry which is preliminary data.</text>
</comment>
<dbReference type="GO" id="GO:0006298">
    <property type="term" value="P:mismatch repair"/>
    <property type="evidence" value="ECO:0007669"/>
    <property type="project" value="InterPro"/>
</dbReference>
<proteinExistence type="predicted"/>
<evidence type="ECO:0000313" key="6">
    <source>
        <dbReference type="EMBL" id="MDT2809854.1"/>
    </source>
</evidence>
<dbReference type="GO" id="GO:0140664">
    <property type="term" value="F:ATP-dependent DNA damage sensor activity"/>
    <property type="evidence" value="ECO:0007669"/>
    <property type="project" value="InterPro"/>
</dbReference>
<evidence type="ECO:0000256" key="1">
    <source>
        <dbReference type="ARBA" id="ARBA00022741"/>
    </source>
</evidence>
<feature type="transmembrane region" description="Helical" evidence="4">
    <location>
        <begin position="265"/>
        <end position="283"/>
    </location>
</feature>
<dbReference type="GO" id="GO:0005524">
    <property type="term" value="F:ATP binding"/>
    <property type="evidence" value="ECO:0007669"/>
    <property type="project" value="UniProtKB-KW"/>
</dbReference>
<dbReference type="Proteomes" id="UP001256711">
    <property type="component" value="Unassembled WGS sequence"/>
</dbReference>
<feature type="transmembrane region" description="Helical" evidence="4">
    <location>
        <begin position="185"/>
        <end position="201"/>
    </location>
</feature>
<dbReference type="GO" id="GO:0030983">
    <property type="term" value="F:mismatched DNA binding"/>
    <property type="evidence" value="ECO:0007669"/>
    <property type="project" value="InterPro"/>
</dbReference>
<dbReference type="PANTHER" id="PTHR11361">
    <property type="entry name" value="DNA MISMATCH REPAIR PROTEIN MUTS FAMILY MEMBER"/>
    <property type="match status" value="1"/>
</dbReference>
<dbReference type="InterPro" id="IPR027417">
    <property type="entry name" value="P-loop_NTPase"/>
</dbReference>
<keyword evidence="3" id="KW-0238">DNA-binding</keyword>
<sequence>MKEIYIGLAIFAAIIALVVGLSLYNRYKLRNEVRYRWGRQPHQPRLDKEESLKHAWQTEKSFRHFESEVDDITWYDLDLFAIFDQINATYSSVGSEALYQRLRNFDLGKADQLETLIQFYQENPQLREEVQFQFARLGKQDNNFTKEYLAQGVKKEIGHFAQFALLGALPLVGLLLLLFGQGVGLVLMIGAILFNVVYYLMKKNQLETELNSMRYLVQTIAVAEKIAKLPLPNQKALKENLRPLKGIASWGFSFRAKGFSETEMFMEYINMIFMLPFLAYNFVLKKIGNHTQEAINLWELLGNQEVAIAILNFRTFMPLTSQPTFKDGPVRATDIYHPLVAGAVVNPVDWQKNTLVTGSNASGKSTYVKSIAISCILAQTINTALAKSFTLQPGHVITSMAVEDDIFEGDSYFIAETKSIKRLLDVVKGGQRCYCFVDEILKGTNTVERIAASASVVNWIHEYPSLAFVATHDIELTEILKNKCDNLHFGEEVTDENGVTFDYQVKKGPATSRNAIALLKVLHYPAELVANAQAEARYFDEHRSWQVLD</sequence>
<dbReference type="InterPro" id="IPR045076">
    <property type="entry name" value="MutS"/>
</dbReference>
<keyword evidence="4" id="KW-1133">Transmembrane helix</keyword>
<dbReference type="GO" id="GO:0005829">
    <property type="term" value="C:cytosol"/>
    <property type="evidence" value="ECO:0007669"/>
    <property type="project" value="TreeGrafter"/>
</dbReference>
<evidence type="ECO:0000256" key="3">
    <source>
        <dbReference type="ARBA" id="ARBA00023125"/>
    </source>
</evidence>
<dbReference type="AlphaFoldDB" id="A0AAW8TXW7"/>
<evidence type="ECO:0000256" key="4">
    <source>
        <dbReference type="SAM" id="Phobius"/>
    </source>
</evidence>
<keyword evidence="2" id="KW-0067">ATP-binding</keyword>
<organism evidence="6 7">
    <name type="scientific">Enterococcus asini</name>
    <dbReference type="NCBI Taxonomy" id="57732"/>
    <lineage>
        <taxon>Bacteria</taxon>
        <taxon>Bacillati</taxon>
        <taxon>Bacillota</taxon>
        <taxon>Bacilli</taxon>
        <taxon>Lactobacillales</taxon>
        <taxon>Enterococcaceae</taxon>
        <taxon>Enterococcus</taxon>
    </lineage>
</organism>
<dbReference type="Gene3D" id="3.40.50.300">
    <property type="entry name" value="P-loop containing nucleotide triphosphate hydrolases"/>
    <property type="match status" value="1"/>
</dbReference>
<dbReference type="SUPFAM" id="SSF52540">
    <property type="entry name" value="P-loop containing nucleoside triphosphate hydrolases"/>
    <property type="match status" value="1"/>
</dbReference>
<name>A0AAW8TXW7_9ENTE</name>
<evidence type="ECO:0000313" key="7">
    <source>
        <dbReference type="Proteomes" id="UP001256711"/>
    </source>
</evidence>
<keyword evidence="4" id="KW-0812">Transmembrane</keyword>
<dbReference type="SMART" id="SM00534">
    <property type="entry name" value="MUTSac"/>
    <property type="match status" value="1"/>
</dbReference>
<gene>
    <name evidence="6" type="ORF">P7H43_05110</name>
</gene>
<keyword evidence="1" id="KW-0547">Nucleotide-binding</keyword>
<feature type="transmembrane region" description="Helical" evidence="4">
    <location>
        <begin position="160"/>
        <end position="179"/>
    </location>
</feature>